<reference evidence="7" key="1">
    <citation type="submission" date="2019-06" db="EMBL/GenBank/DDBJ databases">
        <authorList>
            <person name="Broberg M."/>
        </authorList>
    </citation>
    <scope>NUCLEOTIDE SEQUENCE [LARGE SCALE GENOMIC DNA]</scope>
</reference>
<dbReference type="EMBL" id="CABFNO020001545">
    <property type="protein sequence ID" value="CAG9997150.1"/>
    <property type="molecule type" value="Genomic_DNA"/>
</dbReference>
<feature type="compositionally biased region" description="Polar residues" evidence="4">
    <location>
        <begin position="136"/>
        <end position="153"/>
    </location>
</feature>
<dbReference type="InterPro" id="IPR007219">
    <property type="entry name" value="XnlR_reg_dom"/>
</dbReference>
<reference evidence="6 7" key="2">
    <citation type="submission" date="2021-10" db="EMBL/GenBank/DDBJ databases">
        <authorList>
            <person name="Piombo E."/>
        </authorList>
    </citation>
    <scope>NUCLEOTIDE SEQUENCE [LARGE SCALE GENOMIC DNA]</scope>
</reference>
<dbReference type="GO" id="GO:0000981">
    <property type="term" value="F:DNA-binding transcription factor activity, RNA polymerase II-specific"/>
    <property type="evidence" value="ECO:0007669"/>
    <property type="project" value="TreeGrafter"/>
</dbReference>
<keyword evidence="2" id="KW-0804">Transcription</keyword>
<feature type="region of interest" description="Disordered" evidence="4">
    <location>
        <begin position="134"/>
        <end position="157"/>
    </location>
</feature>
<dbReference type="GO" id="GO:0000435">
    <property type="term" value="P:positive regulation of transcription from RNA polymerase II promoter by galactose"/>
    <property type="evidence" value="ECO:0007669"/>
    <property type="project" value="TreeGrafter"/>
</dbReference>
<proteinExistence type="predicted"/>
<keyword evidence="1" id="KW-0805">Transcription regulation</keyword>
<organism evidence="6 7">
    <name type="scientific">Clonostachys byssicola</name>
    <dbReference type="NCBI Taxonomy" id="160290"/>
    <lineage>
        <taxon>Eukaryota</taxon>
        <taxon>Fungi</taxon>
        <taxon>Dikarya</taxon>
        <taxon>Ascomycota</taxon>
        <taxon>Pezizomycotina</taxon>
        <taxon>Sordariomycetes</taxon>
        <taxon>Hypocreomycetidae</taxon>
        <taxon>Hypocreales</taxon>
        <taxon>Bionectriaceae</taxon>
        <taxon>Clonostachys</taxon>
    </lineage>
</organism>
<evidence type="ECO:0000256" key="4">
    <source>
        <dbReference type="SAM" id="MobiDB-lite"/>
    </source>
</evidence>
<dbReference type="GO" id="GO:0008270">
    <property type="term" value="F:zinc ion binding"/>
    <property type="evidence" value="ECO:0007669"/>
    <property type="project" value="InterPro"/>
</dbReference>
<evidence type="ECO:0000259" key="5">
    <source>
        <dbReference type="SMART" id="SM00906"/>
    </source>
</evidence>
<dbReference type="GO" id="GO:0006351">
    <property type="term" value="P:DNA-templated transcription"/>
    <property type="evidence" value="ECO:0007669"/>
    <property type="project" value="InterPro"/>
</dbReference>
<evidence type="ECO:0000313" key="6">
    <source>
        <dbReference type="EMBL" id="CAG9997150.1"/>
    </source>
</evidence>
<dbReference type="Proteomes" id="UP000754883">
    <property type="component" value="Unassembled WGS sequence"/>
</dbReference>
<accession>A0A9N9USY7</accession>
<keyword evidence="7" id="KW-1185">Reference proteome</keyword>
<sequence length="655" mass="73806">MRSRQLEAEEDGESLLQPTTVLDVELPSDQPDAGTKQDPPQEPEPASCTLIPSPSPQDHAAYAGSQSGTFVHLGAPVEPNDLSPLLSVASNNLSQASEPRTASTNTAAAAHYKFNINLAQTNLKANGFFQDDRNDNNANIGTTTRNSRMTSPAVQDIQRRSPELDPIWLISSQEASRLCGVYEEEINISHPFLDMGTIRNNVRQLYNSLELLSLNGCSNIPLQNTEILGRDDLSLIKLVFATALITETSGPGELAKALFDNVKYSVQDRIWEDVDIPIITIFFLLAMWEFLADNDTRAWRLTGIVARWCLEIGLNQAQVIRQMPGSDHDRKMAVRVFWCVYTLDRRWGFGNGLPFVIQDSDVDESSPEPDDEVPYLKAMVSFSHIMSTVWYTSYASSTILCSRKRQDETSYLDFRITKWWDDLPAELQLGSKESDHFSRGMKRLRMLLYLRKCQLRILLHQPVLHSPMRIRQHPETAEKVVELAKDIIRKLDDLNRSTDIYSTQQMCFNYFLVLALGVILLAASQTPDKFAHTIRDEFQAALDLVHGLSGDSFVSRRLWRFIRGLRPIGDTLSVARRSANNASSGDDGNGERAVGSDETQSIIQPDFEFFQSIEDIFPMFPSIQISDDSGNTDQLMGNMYSIFQTMEKEYREGVL</sequence>
<dbReference type="PANTHER" id="PTHR47424:SF5">
    <property type="entry name" value="ZN(II)2CYS6 TRANSCRIPTION FACTOR (EUROFUNG)"/>
    <property type="match status" value="1"/>
</dbReference>
<dbReference type="InterPro" id="IPR051127">
    <property type="entry name" value="Fungal_SecMet_Regulators"/>
</dbReference>
<protein>
    <recommendedName>
        <fullName evidence="5">Xylanolytic transcriptional activator regulatory domain-containing protein</fullName>
    </recommendedName>
</protein>
<evidence type="ECO:0000256" key="1">
    <source>
        <dbReference type="ARBA" id="ARBA00023015"/>
    </source>
</evidence>
<feature type="region of interest" description="Disordered" evidence="4">
    <location>
        <begin position="578"/>
        <end position="598"/>
    </location>
</feature>
<dbReference type="OrthoDB" id="3971593at2759"/>
<evidence type="ECO:0000256" key="2">
    <source>
        <dbReference type="ARBA" id="ARBA00023163"/>
    </source>
</evidence>
<dbReference type="SMART" id="SM00906">
    <property type="entry name" value="Fungal_trans"/>
    <property type="match status" value="1"/>
</dbReference>
<dbReference type="AlphaFoldDB" id="A0A9N9USY7"/>
<evidence type="ECO:0000256" key="3">
    <source>
        <dbReference type="ARBA" id="ARBA00023242"/>
    </source>
</evidence>
<evidence type="ECO:0000313" key="7">
    <source>
        <dbReference type="Proteomes" id="UP000754883"/>
    </source>
</evidence>
<dbReference type="Pfam" id="PF04082">
    <property type="entry name" value="Fungal_trans"/>
    <property type="match status" value="1"/>
</dbReference>
<feature type="domain" description="Xylanolytic transcriptional activator regulatory" evidence="5">
    <location>
        <begin position="298"/>
        <end position="373"/>
    </location>
</feature>
<keyword evidence="3" id="KW-0539">Nucleus</keyword>
<dbReference type="GO" id="GO:0005634">
    <property type="term" value="C:nucleus"/>
    <property type="evidence" value="ECO:0007669"/>
    <property type="project" value="TreeGrafter"/>
</dbReference>
<feature type="region of interest" description="Disordered" evidence="4">
    <location>
        <begin position="1"/>
        <end position="63"/>
    </location>
</feature>
<gene>
    <name evidence="6" type="ORF">CBYS24578_00016721</name>
</gene>
<comment type="caution">
    <text evidence="6">The sequence shown here is derived from an EMBL/GenBank/DDBJ whole genome shotgun (WGS) entry which is preliminary data.</text>
</comment>
<dbReference type="CDD" id="cd12148">
    <property type="entry name" value="fungal_TF_MHR"/>
    <property type="match status" value="1"/>
</dbReference>
<dbReference type="PANTHER" id="PTHR47424">
    <property type="entry name" value="REGULATORY PROTEIN GAL4"/>
    <property type="match status" value="1"/>
</dbReference>
<name>A0A9N9USY7_9HYPO</name>
<dbReference type="GO" id="GO:0000978">
    <property type="term" value="F:RNA polymerase II cis-regulatory region sequence-specific DNA binding"/>
    <property type="evidence" value="ECO:0007669"/>
    <property type="project" value="TreeGrafter"/>
</dbReference>